<name>A0A0L6TYS7_9FIRM</name>
<gene>
    <name evidence="1" type="ORF">AKG39_12295</name>
</gene>
<dbReference type="Proteomes" id="UP000036873">
    <property type="component" value="Unassembled WGS sequence"/>
</dbReference>
<dbReference type="RefSeq" id="WP_050740698.1">
    <property type="nucleotide sequence ID" value="NZ_LGYO01000031.1"/>
</dbReference>
<proteinExistence type="predicted"/>
<protein>
    <recommendedName>
        <fullName evidence="3">Helix-turn-helix domain-containing protein</fullName>
    </recommendedName>
</protein>
<accession>A0A0L6TYS7</accession>
<dbReference type="EMBL" id="LGYO01000031">
    <property type="protein sequence ID" value="KNZ41393.1"/>
    <property type="molecule type" value="Genomic_DNA"/>
</dbReference>
<dbReference type="AlphaFoldDB" id="A0A0L6TYS7"/>
<organism evidence="1 2">
    <name type="scientific">Acetobacterium bakii</name>
    <dbReference type="NCBI Taxonomy" id="52689"/>
    <lineage>
        <taxon>Bacteria</taxon>
        <taxon>Bacillati</taxon>
        <taxon>Bacillota</taxon>
        <taxon>Clostridia</taxon>
        <taxon>Eubacteriales</taxon>
        <taxon>Eubacteriaceae</taxon>
        <taxon>Acetobacterium</taxon>
    </lineage>
</organism>
<evidence type="ECO:0000313" key="2">
    <source>
        <dbReference type="Proteomes" id="UP000036873"/>
    </source>
</evidence>
<keyword evidence="2" id="KW-1185">Reference proteome</keyword>
<evidence type="ECO:0000313" key="1">
    <source>
        <dbReference type="EMBL" id="KNZ41393.1"/>
    </source>
</evidence>
<dbReference type="OrthoDB" id="1822938at2"/>
<sequence>MNIPRMRTVPESAAELKALDQHTALTQCAIRRLVLDGKIKSIKAGRKHLINFDDLLGYLLNHIPIEEPEKETTASVTHIGSDRMTEYKKNIGLIK</sequence>
<comment type="caution">
    <text evidence="1">The sequence shown here is derived from an EMBL/GenBank/DDBJ whole genome shotgun (WGS) entry which is preliminary data.</text>
</comment>
<reference evidence="2" key="1">
    <citation type="submission" date="2015-07" db="EMBL/GenBank/DDBJ databases">
        <title>Draft genome sequence of Acetobacterium bakii DSM 8293, a potential psychrophilic chemical producer through syngas fermentation.</title>
        <authorList>
            <person name="Song Y."/>
            <person name="Hwang S."/>
            <person name="Cho B.-K."/>
        </authorList>
    </citation>
    <scope>NUCLEOTIDE SEQUENCE [LARGE SCALE GENOMIC DNA]</scope>
    <source>
        <strain evidence="2">DSM 8239</strain>
    </source>
</reference>
<evidence type="ECO:0008006" key="3">
    <source>
        <dbReference type="Google" id="ProtNLM"/>
    </source>
</evidence>